<gene>
    <name evidence="3" type="primary">BTBD17</name>
</gene>
<name>A0AAJ7TPQ3_PETMA</name>
<feature type="domain" description="BTB" evidence="1">
    <location>
        <begin position="125"/>
        <end position="199"/>
    </location>
</feature>
<evidence type="ECO:0000313" key="3">
    <source>
        <dbReference type="RefSeq" id="XP_032821770.1"/>
    </source>
</evidence>
<dbReference type="KEGG" id="pmrn:116948789"/>
<dbReference type="Pfam" id="PF23651">
    <property type="entry name" value="TRAF_BTBD17"/>
    <property type="match status" value="1"/>
</dbReference>
<keyword evidence="2" id="KW-1185">Reference proteome</keyword>
<dbReference type="SUPFAM" id="SSF54695">
    <property type="entry name" value="POZ domain"/>
    <property type="match status" value="1"/>
</dbReference>
<dbReference type="CDD" id="cd18493">
    <property type="entry name" value="BACK_BTBD17"/>
    <property type="match status" value="1"/>
</dbReference>
<dbReference type="Pfam" id="PF00651">
    <property type="entry name" value="BTB"/>
    <property type="match status" value="1"/>
</dbReference>
<dbReference type="RefSeq" id="XP_032821770.1">
    <property type="nucleotide sequence ID" value="XM_032965879.1"/>
</dbReference>
<dbReference type="SMART" id="SM00875">
    <property type="entry name" value="BACK"/>
    <property type="match status" value="1"/>
</dbReference>
<dbReference type="Pfam" id="PF07707">
    <property type="entry name" value="BACK"/>
    <property type="match status" value="1"/>
</dbReference>
<protein>
    <submittedName>
        <fullName evidence="3">BTB/POZ domain-containing protein 17 isoform X1</fullName>
    </submittedName>
</protein>
<dbReference type="AlphaFoldDB" id="A0AAJ7TPQ3"/>
<dbReference type="Gene3D" id="3.30.710.10">
    <property type="entry name" value="Potassium Channel Kv1.1, Chain A"/>
    <property type="match status" value="1"/>
</dbReference>
<proteinExistence type="predicted"/>
<dbReference type="InterPro" id="IPR011705">
    <property type="entry name" value="BACK"/>
</dbReference>
<reference evidence="3" key="1">
    <citation type="submission" date="2025-08" db="UniProtKB">
        <authorList>
            <consortium name="RefSeq"/>
        </authorList>
    </citation>
    <scope>IDENTIFICATION</scope>
    <source>
        <tissue evidence="3">Sperm</tissue>
    </source>
</reference>
<evidence type="ECO:0000313" key="2">
    <source>
        <dbReference type="Proteomes" id="UP001318040"/>
    </source>
</evidence>
<dbReference type="InterPro" id="IPR011333">
    <property type="entry name" value="SKP1/BTB/POZ_sf"/>
</dbReference>
<dbReference type="Gene3D" id="1.25.40.420">
    <property type="match status" value="1"/>
</dbReference>
<evidence type="ECO:0000259" key="1">
    <source>
        <dbReference type="PROSITE" id="PS50097"/>
    </source>
</evidence>
<dbReference type="SMART" id="SM00225">
    <property type="entry name" value="BTB"/>
    <property type="match status" value="1"/>
</dbReference>
<sequence>MISPERIWVRTSAHFQRVLIVRPFTARCYVWLKGPLWALEWRAVKRAARKRGAADCARGVPEMLFARAPRGLAALLLSLCMSGVLNPASAGRVLVSPPLPTQGAINQAPQLLEELSLLVEDANSSDTELRVLTEGAGSGAAPRRYPAHRVLLALRSRAFSALLANGSGSLLHLTLSPDCASVFSAFLRYLYTGKIVVNVEQVIPLCMLAFEFKVDSLRLGLSKFMTENLSQSPVVAWYEFAWKVGDQSLVAKFNQFIAWNLSSVISSPEWAAMSGEHLHGLLQRSDLVLDNELSLFSAVAQWIERNQPNSSTAEALLKSIRFPMMTPVQILQLKTESTVLKKYEYSINNLLDQSFQFHSVSPVQFAKYFDVKKTMFIPRNYLSPPWGTLWAIQNPARDDRSIVFQTQTSPSNFDYGKKISWNVVFSPRKLKLEQGVMQQQGYRGSQSSGGHADLSPRLHIIPASPTIGGAGVKYQKTVLIGSKRQGRMIVKQISNFYQSTDEMGNFLKDADIVKRSSEYLVDNALHLHIIVKPMYQPIVDMK</sequence>
<dbReference type="InterPro" id="IPR056184">
    <property type="entry name" value="TRAF_BTBD17"/>
</dbReference>
<dbReference type="Proteomes" id="UP001318040">
    <property type="component" value="Chromosome 35"/>
</dbReference>
<dbReference type="InterPro" id="IPR000210">
    <property type="entry name" value="BTB/POZ_dom"/>
</dbReference>
<dbReference type="CTD" id="388419"/>
<dbReference type="PROSITE" id="PS50097">
    <property type="entry name" value="BTB"/>
    <property type="match status" value="1"/>
</dbReference>
<dbReference type="InterPro" id="IPR051481">
    <property type="entry name" value="BTB-POZ/Galectin-3-binding"/>
</dbReference>
<dbReference type="PANTHER" id="PTHR24410">
    <property type="entry name" value="HL07962P-RELATED"/>
    <property type="match status" value="1"/>
</dbReference>
<dbReference type="PANTHER" id="PTHR24410:SF12">
    <property type="entry name" value="BTB_POZ DOMAIN-CONTAINING PROTEIN 17"/>
    <property type="match status" value="1"/>
</dbReference>
<accession>A0AAJ7TPQ3</accession>
<organism evidence="2 3">
    <name type="scientific">Petromyzon marinus</name>
    <name type="common">Sea lamprey</name>
    <dbReference type="NCBI Taxonomy" id="7757"/>
    <lineage>
        <taxon>Eukaryota</taxon>
        <taxon>Metazoa</taxon>
        <taxon>Chordata</taxon>
        <taxon>Craniata</taxon>
        <taxon>Vertebrata</taxon>
        <taxon>Cyclostomata</taxon>
        <taxon>Hyperoartia</taxon>
        <taxon>Petromyzontiformes</taxon>
        <taxon>Petromyzontidae</taxon>
        <taxon>Petromyzon</taxon>
    </lineage>
</organism>